<keyword evidence="4" id="KW-1185">Reference proteome</keyword>
<feature type="domain" description="Nucleotidyl transferase" evidence="1">
    <location>
        <begin position="15"/>
        <end position="97"/>
    </location>
</feature>
<dbReference type="PANTHER" id="PTHR21047">
    <property type="entry name" value="DTDP-6-DEOXY-D-GLUCOSE-3,5 EPIMERASE"/>
    <property type="match status" value="1"/>
</dbReference>
<dbReference type="GO" id="GO:0019305">
    <property type="term" value="P:dTDP-rhamnose biosynthetic process"/>
    <property type="evidence" value="ECO:0007669"/>
    <property type="project" value="TreeGrafter"/>
</dbReference>
<dbReference type="AlphaFoldDB" id="A0A812XMX7"/>
<dbReference type="InterPro" id="IPR011051">
    <property type="entry name" value="RmlC_Cupin_sf"/>
</dbReference>
<dbReference type="InterPro" id="IPR014710">
    <property type="entry name" value="RmlC-like_jellyroll"/>
</dbReference>
<dbReference type="PANTHER" id="PTHR21047:SF2">
    <property type="entry name" value="THYMIDINE DIPHOSPHO-4-KETO-RHAMNOSE 3,5-EPIMERASE"/>
    <property type="match status" value="1"/>
</dbReference>
<dbReference type="Pfam" id="PF00483">
    <property type="entry name" value="NTP_transferase"/>
    <property type="match status" value="1"/>
</dbReference>
<dbReference type="SUPFAM" id="SSF51182">
    <property type="entry name" value="RmlC-like cupins"/>
    <property type="match status" value="1"/>
</dbReference>
<evidence type="ECO:0000313" key="4">
    <source>
        <dbReference type="Proteomes" id="UP000601435"/>
    </source>
</evidence>
<organism evidence="3 4">
    <name type="scientific">Symbiodinium necroappetens</name>
    <dbReference type="NCBI Taxonomy" id="1628268"/>
    <lineage>
        <taxon>Eukaryota</taxon>
        <taxon>Sar</taxon>
        <taxon>Alveolata</taxon>
        <taxon>Dinophyceae</taxon>
        <taxon>Suessiales</taxon>
        <taxon>Symbiodiniaceae</taxon>
        <taxon>Symbiodinium</taxon>
    </lineage>
</organism>
<dbReference type="InterPro" id="IPR036291">
    <property type="entry name" value="NAD(P)-bd_dom_sf"/>
</dbReference>
<dbReference type="GO" id="GO:0000271">
    <property type="term" value="P:polysaccharide biosynthetic process"/>
    <property type="evidence" value="ECO:0007669"/>
    <property type="project" value="TreeGrafter"/>
</dbReference>
<dbReference type="InterPro" id="IPR001509">
    <property type="entry name" value="Epimerase_deHydtase"/>
</dbReference>
<dbReference type="Gene3D" id="3.40.50.720">
    <property type="entry name" value="NAD(P)-binding Rossmann-like Domain"/>
    <property type="match status" value="1"/>
</dbReference>
<name>A0A812XMX7_9DINO</name>
<reference evidence="3" key="1">
    <citation type="submission" date="2021-02" db="EMBL/GenBank/DDBJ databases">
        <authorList>
            <person name="Dougan E. K."/>
            <person name="Rhodes N."/>
            <person name="Thang M."/>
            <person name="Chan C."/>
        </authorList>
    </citation>
    <scope>NUCLEOTIDE SEQUENCE</scope>
</reference>
<gene>
    <name evidence="3" type="ORF">SNEC2469_LOCUS21386</name>
</gene>
<feature type="domain" description="NAD-dependent epimerase/dehydratase" evidence="2">
    <location>
        <begin position="145"/>
        <end position="372"/>
    </location>
</feature>
<protein>
    <submittedName>
        <fullName evidence="3">Uncharacterized protein</fullName>
    </submittedName>
</protein>
<feature type="non-terminal residue" evidence="3">
    <location>
        <position position="1"/>
    </location>
</feature>
<dbReference type="Pfam" id="PF00908">
    <property type="entry name" value="dTDP_sugar_isom"/>
    <property type="match status" value="1"/>
</dbReference>
<dbReference type="InterPro" id="IPR000888">
    <property type="entry name" value="RmlC-like"/>
</dbReference>
<dbReference type="EMBL" id="CAJNJA010037918">
    <property type="protein sequence ID" value="CAE7740371.1"/>
    <property type="molecule type" value="Genomic_DNA"/>
</dbReference>
<dbReference type="SUPFAM" id="SSF51735">
    <property type="entry name" value="NAD(P)-binding Rossmann-fold domains"/>
    <property type="match status" value="1"/>
</dbReference>
<dbReference type="Pfam" id="PF01370">
    <property type="entry name" value="Epimerase"/>
    <property type="match status" value="1"/>
</dbReference>
<dbReference type="OrthoDB" id="1733332at2759"/>
<dbReference type="Gene3D" id="2.60.120.10">
    <property type="entry name" value="Jelly Rolls"/>
    <property type="match status" value="1"/>
</dbReference>
<comment type="caution">
    <text evidence="3">The sequence shown here is derived from an EMBL/GenBank/DDBJ whole genome shotgun (WGS) entry which is preliminary data.</text>
</comment>
<evidence type="ECO:0000313" key="3">
    <source>
        <dbReference type="EMBL" id="CAE7740371.1"/>
    </source>
</evidence>
<proteinExistence type="predicted"/>
<sequence>MTGSRIAQATGKYLGNSEHFAVTYGDGLTDADLGAEFDFHLGHNKLGTVLGANPPSRFGELKLDGDEVLAFSEKPELSANWINAGFFFFRKEFVDYVDVDPACVLEQAPLIKLAGDSQLSIYKHQGFWQCMDTLRDLEYLDALWAKGYIGAHLVELLKEEGHWVTGCDIDLFEGCEWEKCVPADLDLNKDSRAVTEEDLAGHDAVLHLAAISNDPMGDLDPSITYGINRDASVRLAQLSKKAGVPRFVFFGSCSVYGQGEKLDLEETDPLNPITPYAISKIDSEVMISPLADETFTPVYMRNATAYGFSKMLRTDLVVNNLLGSALSYNEIRIMSDGSPWRPLIHCRDIARAAIAFMQAPAADVHNKAVNVGGNSENYQVKDVADQVQRLIPGADITFTGEVGADPRNYRVNFDMLAEVLPDFKLAYNLESGMEELHSKMVEHGFNAADFEGDQFVRLRTLAKRTDLVLFEETPLAGAYVIRQERRGDDRGFFARAFCSQEFEQAGLVTQFVQVNNSLSAKKGTLRGMHYQLAPHAETKIVRCVRGALCDVIIDLRPDSETFCSTFQIELNAENRDMLYVPKGFGHGFITLTDDTEAFYFVDEFYAPDFERGVRWNDPKFAIDWPIEP</sequence>
<accession>A0A812XMX7</accession>
<dbReference type="NCBIfam" id="TIGR01221">
    <property type="entry name" value="rmlC"/>
    <property type="match status" value="1"/>
</dbReference>
<dbReference type="GO" id="GO:0005829">
    <property type="term" value="C:cytosol"/>
    <property type="evidence" value="ECO:0007669"/>
    <property type="project" value="TreeGrafter"/>
</dbReference>
<dbReference type="CDD" id="cd08946">
    <property type="entry name" value="SDR_e"/>
    <property type="match status" value="1"/>
</dbReference>
<dbReference type="InterPro" id="IPR005835">
    <property type="entry name" value="NTP_transferase_dom"/>
</dbReference>
<evidence type="ECO:0000259" key="2">
    <source>
        <dbReference type="Pfam" id="PF01370"/>
    </source>
</evidence>
<dbReference type="SUPFAM" id="SSF53448">
    <property type="entry name" value="Nucleotide-diphospho-sugar transferases"/>
    <property type="match status" value="1"/>
</dbReference>
<dbReference type="GO" id="GO:0008830">
    <property type="term" value="F:dTDP-4-dehydrorhamnose 3,5-epimerase activity"/>
    <property type="evidence" value="ECO:0007669"/>
    <property type="project" value="InterPro"/>
</dbReference>
<dbReference type="InterPro" id="IPR029044">
    <property type="entry name" value="Nucleotide-diphossugar_trans"/>
</dbReference>
<dbReference type="Proteomes" id="UP000601435">
    <property type="component" value="Unassembled WGS sequence"/>
</dbReference>
<dbReference type="Gene3D" id="3.90.550.10">
    <property type="entry name" value="Spore Coat Polysaccharide Biosynthesis Protein SpsA, Chain A"/>
    <property type="match status" value="1"/>
</dbReference>
<evidence type="ECO:0000259" key="1">
    <source>
        <dbReference type="Pfam" id="PF00483"/>
    </source>
</evidence>
<dbReference type="CDD" id="cd00438">
    <property type="entry name" value="cupin_RmlC"/>
    <property type="match status" value="1"/>
</dbReference>